<dbReference type="Proteomes" id="UP000050973">
    <property type="component" value="Unassembled WGS sequence"/>
</dbReference>
<gene>
    <name evidence="1" type="ORF">FC49_GL001708</name>
</gene>
<name>A0A0R1WJW3_9LACO</name>
<dbReference type="RefSeq" id="WP_056984374.1">
    <property type="nucleotide sequence ID" value="NZ_AZGE01000006.1"/>
</dbReference>
<protein>
    <submittedName>
        <fullName evidence="1">Uncharacterized protein</fullName>
    </submittedName>
</protein>
<dbReference type="PATRIC" id="fig|1423779.3.peg.1768"/>
<proteinExistence type="predicted"/>
<dbReference type="AlphaFoldDB" id="A0A0R1WJW3"/>
<evidence type="ECO:0000313" key="2">
    <source>
        <dbReference type="Proteomes" id="UP000050973"/>
    </source>
</evidence>
<accession>A0A0R1WJW3</accession>
<organism evidence="1 2">
    <name type="scientific">Limosilactobacillus oris DSM 4864</name>
    <dbReference type="NCBI Taxonomy" id="1423779"/>
    <lineage>
        <taxon>Bacteria</taxon>
        <taxon>Bacillati</taxon>
        <taxon>Bacillota</taxon>
        <taxon>Bacilli</taxon>
        <taxon>Lactobacillales</taxon>
        <taxon>Lactobacillaceae</taxon>
        <taxon>Limosilactobacillus</taxon>
    </lineage>
</organism>
<sequence length="188" mass="21336">MNEELKKMFKVGFGVLALLLVIINFIAWLSHNQALGATYSSQCLAVNRLRSPRVGRPSEHGHYPQLARHQRVKLVVMKKEKRLYVLSNHHVLYIINAKTNLAPTTTQINGARGTIIFTQNNGIRQVGANLLSLNHADTFIEAPAYINNHRVHGNWLRSRYQCTNTVDVSKPDAHWLQSLPNNTRLVIK</sequence>
<reference evidence="1 2" key="1">
    <citation type="journal article" date="2015" name="Genome Announc.">
        <title>Expanding the biotechnology potential of lactobacilli through comparative genomics of 213 strains and associated genera.</title>
        <authorList>
            <person name="Sun Z."/>
            <person name="Harris H.M."/>
            <person name="McCann A."/>
            <person name="Guo C."/>
            <person name="Argimon S."/>
            <person name="Zhang W."/>
            <person name="Yang X."/>
            <person name="Jeffery I.B."/>
            <person name="Cooney J.C."/>
            <person name="Kagawa T.F."/>
            <person name="Liu W."/>
            <person name="Song Y."/>
            <person name="Salvetti E."/>
            <person name="Wrobel A."/>
            <person name="Rasinkangas P."/>
            <person name="Parkhill J."/>
            <person name="Rea M.C."/>
            <person name="O'Sullivan O."/>
            <person name="Ritari J."/>
            <person name="Douillard F.P."/>
            <person name="Paul Ross R."/>
            <person name="Yang R."/>
            <person name="Briner A.E."/>
            <person name="Felis G.E."/>
            <person name="de Vos W.M."/>
            <person name="Barrangou R."/>
            <person name="Klaenhammer T.R."/>
            <person name="Caufield P.W."/>
            <person name="Cui Y."/>
            <person name="Zhang H."/>
            <person name="O'Toole P.W."/>
        </authorList>
    </citation>
    <scope>NUCLEOTIDE SEQUENCE [LARGE SCALE GENOMIC DNA]</scope>
    <source>
        <strain evidence="1 2">DSM 4864</strain>
    </source>
</reference>
<evidence type="ECO:0000313" key="1">
    <source>
        <dbReference type="EMBL" id="KRM16027.1"/>
    </source>
</evidence>
<comment type="caution">
    <text evidence="1">The sequence shown here is derived from an EMBL/GenBank/DDBJ whole genome shotgun (WGS) entry which is preliminary data.</text>
</comment>
<dbReference type="EMBL" id="AZGE01000006">
    <property type="protein sequence ID" value="KRM16027.1"/>
    <property type="molecule type" value="Genomic_DNA"/>
</dbReference>